<accession>A0AAD4LZK1</accession>
<comment type="similarity">
    <text evidence="9">Belongs to the class-I aminoacyl-tRNA synthetase family.</text>
</comment>
<dbReference type="PANTHER" id="PTHR46264:SF4">
    <property type="entry name" value="TYROSINE--TRNA LIGASE, CYTOPLASMIC"/>
    <property type="match status" value="1"/>
</dbReference>
<comment type="catalytic activity">
    <reaction evidence="8">
        <text>tRNA(Tyr) + L-tyrosine + ATP = L-tyrosyl-tRNA(Tyr) + AMP + diphosphate + H(+)</text>
        <dbReference type="Rhea" id="RHEA:10220"/>
        <dbReference type="Rhea" id="RHEA-COMP:9706"/>
        <dbReference type="Rhea" id="RHEA-COMP:9707"/>
        <dbReference type="ChEBI" id="CHEBI:15378"/>
        <dbReference type="ChEBI" id="CHEBI:30616"/>
        <dbReference type="ChEBI" id="CHEBI:33019"/>
        <dbReference type="ChEBI" id="CHEBI:58315"/>
        <dbReference type="ChEBI" id="CHEBI:78442"/>
        <dbReference type="ChEBI" id="CHEBI:78536"/>
        <dbReference type="ChEBI" id="CHEBI:456215"/>
        <dbReference type="EC" id="6.1.1.1"/>
    </reaction>
</comment>
<evidence type="ECO:0000256" key="4">
    <source>
        <dbReference type="ARBA" id="ARBA00022840"/>
    </source>
</evidence>
<dbReference type="Proteomes" id="UP001203297">
    <property type="component" value="Unassembled WGS sequence"/>
</dbReference>
<dbReference type="Pfam" id="PF00579">
    <property type="entry name" value="tRNA-synt_1b"/>
    <property type="match status" value="1"/>
</dbReference>
<keyword evidence="3 9" id="KW-0547">Nucleotide-binding</keyword>
<dbReference type="GO" id="GO:0005524">
    <property type="term" value="F:ATP binding"/>
    <property type="evidence" value="ECO:0007669"/>
    <property type="project" value="UniProtKB-KW"/>
</dbReference>
<evidence type="ECO:0000313" key="11">
    <source>
        <dbReference type="EMBL" id="KAI0294095.1"/>
    </source>
</evidence>
<evidence type="ECO:0000256" key="10">
    <source>
        <dbReference type="SAM" id="MobiDB-lite"/>
    </source>
</evidence>
<evidence type="ECO:0000256" key="2">
    <source>
        <dbReference type="ARBA" id="ARBA00022598"/>
    </source>
</evidence>
<feature type="compositionally biased region" description="Basic residues" evidence="10">
    <location>
        <begin position="125"/>
        <end position="136"/>
    </location>
</feature>
<dbReference type="InterPro" id="IPR002305">
    <property type="entry name" value="aa-tRNA-synth_Ic"/>
</dbReference>
<proteinExistence type="inferred from homology"/>
<gene>
    <name evidence="11" type="ORF">B0F90DRAFT_1335956</name>
</gene>
<evidence type="ECO:0000256" key="7">
    <source>
        <dbReference type="ARBA" id="ARBA00033323"/>
    </source>
</evidence>
<dbReference type="EMBL" id="WTXG01000080">
    <property type="protein sequence ID" value="KAI0294095.1"/>
    <property type="molecule type" value="Genomic_DNA"/>
</dbReference>
<keyword evidence="4 9" id="KW-0067">ATP-binding</keyword>
<evidence type="ECO:0000256" key="8">
    <source>
        <dbReference type="ARBA" id="ARBA00048248"/>
    </source>
</evidence>
<dbReference type="GO" id="GO:0004831">
    <property type="term" value="F:tyrosine-tRNA ligase activity"/>
    <property type="evidence" value="ECO:0007669"/>
    <property type="project" value="UniProtKB-EC"/>
</dbReference>
<evidence type="ECO:0000256" key="5">
    <source>
        <dbReference type="ARBA" id="ARBA00022917"/>
    </source>
</evidence>
<comment type="caution">
    <text evidence="11">The sequence shown here is derived from an EMBL/GenBank/DDBJ whole genome shotgun (WGS) entry which is preliminary data.</text>
</comment>
<evidence type="ECO:0000313" key="12">
    <source>
        <dbReference type="Proteomes" id="UP001203297"/>
    </source>
</evidence>
<feature type="compositionally biased region" description="Basic residues" evidence="10">
    <location>
        <begin position="82"/>
        <end position="96"/>
    </location>
</feature>
<evidence type="ECO:0000256" key="1">
    <source>
        <dbReference type="ARBA" id="ARBA00013160"/>
    </source>
</evidence>
<dbReference type="SUPFAM" id="SSF52374">
    <property type="entry name" value="Nucleotidylyl transferase"/>
    <property type="match status" value="1"/>
</dbReference>
<evidence type="ECO:0000256" key="6">
    <source>
        <dbReference type="ARBA" id="ARBA00023146"/>
    </source>
</evidence>
<keyword evidence="5 9" id="KW-0648">Protein biosynthesis</keyword>
<feature type="compositionally biased region" description="Polar residues" evidence="10">
    <location>
        <begin position="107"/>
        <end position="120"/>
    </location>
</feature>
<dbReference type="GO" id="GO:0006437">
    <property type="term" value="P:tyrosyl-tRNA aminoacylation"/>
    <property type="evidence" value="ECO:0007669"/>
    <property type="project" value="TreeGrafter"/>
</dbReference>
<evidence type="ECO:0000256" key="3">
    <source>
        <dbReference type="ARBA" id="ARBA00022741"/>
    </source>
</evidence>
<dbReference type="AlphaFoldDB" id="A0AAD4LZK1"/>
<organism evidence="11 12">
    <name type="scientific">Multifurca ochricompacta</name>
    <dbReference type="NCBI Taxonomy" id="376703"/>
    <lineage>
        <taxon>Eukaryota</taxon>
        <taxon>Fungi</taxon>
        <taxon>Dikarya</taxon>
        <taxon>Basidiomycota</taxon>
        <taxon>Agaricomycotina</taxon>
        <taxon>Agaricomycetes</taxon>
        <taxon>Russulales</taxon>
        <taxon>Russulaceae</taxon>
        <taxon>Multifurca</taxon>
    </lineage>
</organism>
<dbReference type="PANTHER" id="PTHR46264">
    <property type="entry name" value="TYROSINE-TRNA LIGASE"/>
    <property type="match status" value="1"/>
</dbReference>
<protein>
    <recommendedName>
        <fullName evidence="1">tyrosine--tRNA ligase</fullName>
        <ecNumber evidence="1">6.1.1.1</ecNumber>
    </recommendedName>
    <alternativeName>
        <fullName evidence="7">Tyrosyl-tRNA synthetase</fullName>
    </alternativeName>
</protein>
<keyword evidence="6 9" id="KW-0030">Aminoacyl-tRNA synthetase</keyword>
<dbReference type="GO" id="GO:0005737">
    <property type="term" value="C:cytoplasm"/>
    <property type="evidence" value="ECO:0007669"/>
    <property type="project" value="TreeGrafter"/>
</dbReference>
<feature type="region of interest" description="Disordered" evidence="10">
    <location>
        <begin position="65"/>
        <end position="136"/>
    </location>
</feature>
<name>A0AAD4LZK1_9AGAM</name>
<dbReference type="Gene3D" id="1.10.240.10">
    <property type="entry name" value="Tyrosyl-Transfer RNA Synthetase"/>
    <property type="match status" value="1"/>
</dbReference>
<feature type="region of interest" description="Disordered" evidence="10">
    <location>
        <begin position="1"/>
        <end position="25"/>
    </location>
</feature>
<dbReference type="InterPro" id="IPR050489">
    <property type="entry name" value="Tyr-tRNA_synthase"/>
</dbReference>
<keyword evidence="2 9" id="KW-0436">Ligase</keyword>
<dbReference type="EC" id="6.1.1.1" evidence="1"/>
<keyword evidence="12" id="KW-1185">Reference proteome</keyword>
<evidence type="ECO:0000256" key="9">
    <source>
        <dbReference type="RuleBase" id="RU363036"/>
    </source>
</evidence>
<sequence>MNAMVPGLAGGKMSSSDPDSKIDFLDPPDAVRRKIKRAFCEEGNVADNGVLAFVEAVLIPISELRLERGTGKTGSNSEAGTRRVRSNSKNPSHPRVRQRERYLASRGTRSTAVRCTSPPTLSLRRPLKNTRFTRKT</sequence>
<reference evidence="11" key="1">
    <citation type="journal article" date="2022" name="New Phytol.">
        <title>Evolutionary transition to the ectomycorrhizal habit in the genomes of a hyperdiverse lineage of mushroom-forming fungi.</title>
        <authorList>
            <person name="Looney B."/>
            <person name="Miyauchi S."/>
            <person name="Morin E."/>
            <person name="Drula E."/>
            <person name="Courty P.E."/>
            <person name="Kohler A."/>
            <person name="Kuo A."/>
            <person name="LaButti K."/>
            <person name="Pangilinan J."/>
            <person name="Lipzen A."/>
            <person name="Riley R."/>
            <person name="Andreopoulos W."/>
            <person name="He G."/>
            <person name="Johnson J."/>
            <person name="Nolan M."/>
            <person name="Tritt A."/>
            <person name="Barry K.W."/>
            <person name="Grigoriev I.V."/>
            <person name="Nagy L.G."/>
            <person name="Hibbett D."/>
            <person name="Henrissat B."/>
            <person name="Matheny P.B."/>
            <person name="Labbe J."/>
            <person name="Martin F.M."/>
        </authorList>
    </citation>
    <scope>NUCLEOTIDE SEQUENCE</scope>
    <source>
        <strain evidence="11">BPL690</strain>
    </source>
</reference>